<evidence type="ECO:0000313" key="1">
    <source>
        <dbReference type="EMBL" id="SMX39595.1"/>
    </source>
</evidence>
<dbReference type="SUPFAM" id="SSF54862">
    <property type="entry name" value="4Fe-4S ferredoxins"/>
    <property type="match status" value="1"/>
</dbReference>
<sequence length="204" mass="21853">MTLDEVNAAASALHLTALGGFHEDGKTTILLGPLEPGFWPFVTDHPDFKGDDPLDNWSSAVISTLADNLNAQAVFPFGGPPFHPFIAWALRSGEVWTSPVGLLVHKDAGLLVSYRGALVFDCEIPLPAPATSPCDSCTDKPCLTACPVSALSPSGYDVVSCKAHMDVDETCRVACRVRMSCPVSQSYHRDPAQTAFHMEAFHPS</sequence>
<proteinExistence type="predicted"/>
<reference evidence="2" key="1">
    <citation type="submission" date="2017-05" db="EMBL/GenBank/DDBJ databases">
        <authorList>
            <person name="Rodrigo-Torres L."/>
            <person name="Arahal R. D."/>
            <person name="Lucena T."/>
        </authorList>
    </citation>
    <scope>NUCLEOTIDE SEQUENCE [LARGE SCALE GENOMIC DNA]</scope>
    <source>
        <strain evidence="2">CECT 8868</strain>
    </source>
</reference>
<dbReference type="OrthoDB" id="8279740at2"/>
<accession>A0A238K9V9</accession>
<dbReference type="AlphaFoldDB" id="A0A238K9V9"/>
<dbReference type="Proteomes" id="UP000203464">
    <property type="component" value="Unassembled WGS sequence"/>
</dbReference>
<name>A0A238K9V9_9RHOB</name>
<protein>
    <submittedName>
        <fullName evidence="1">Epoxyqueuosine reductase</fullName>
    </submittedName>
</protein>
<gene>
    <name evidence="1" type="primary">queG_1</name>
    <name evidence="1" type="ORF">OCA8868_02034</name>
</gene>
<evidence type="ECO:0000313" key="2">
    <source>
        <dbReference type="Proteomes" id="UP000203464"/>
    </source>
</evidence>
<keyword evidence="2" id="KW-1185">Reference proteome</keyword>
<organism evidence="1 2">
    <name type="scientific">Octadecabacter ascidiaceicola</name>
    <dbReference type="NCBI Taxonomy" id="1655543"/>
    <lineage>
        <taxon>Bacteria</taxon>
        <taxon>Pseudomonadati</taxon>
        <taxon>Pseudomonadota</taxon>
        <taxon>Alphaproteobacteria</taxon>
        <taxon>Rhodobacterales</taxon>
        <taxon>Roseobacteraceae</taxon>
        <taxon>Octadecabacter</taxon>
    </lineage>
</organism>
<dbReference type="RefSeq" id="WP_093996446.1">
    <property type="nucleotide sequence ID" value="NZ_FXYD01000003.1"/>
</dbReference>
<dbReference type="EMBL" id="FXYD01000003">
    <property type="protein sequence ID" value="SMX39595.1"/>
    <property type="molecule type" value="Genomic_DNA"/>
</dbReference>